<protein>
    <submittedName>
        <fullName evidence="1">Uncharacterized protein</fullName>
    </submittedName>
</protein>
<name>A0A7S1F868_NOCSC</name>
<gene>
    <name evidence="1" type="ORF">NSCI0253_LOCUS22988</name>
</gene>
<accession>A0A7S1F868</accession>
<reference evidence="1" key="1">
    <citation type="submission" date="2021-01" db="EMBL/GenBank/DDBJ databases">
        <authorList>
            <person name="Corre E."/>
            <person name="Pelletier E."/>
            <person name="Niang G."/>
            <person name="Scheremetjew M."/>
            <person name="Finn R."/>
            <person name="Kale V."/>
            <person name="Holt S."/>
            <person name="Cochrane G."/>
            <person name="Meng A."/>
            <person name="Brown T."/>
            <person name="Cohen L."/>
        </authorList>
    </citation>
    <scope>NUCLEOTIDE SEQUENCE</scope>
</reference>
<dbReference type="EMBL" id="HBFQ01032681">
    <property type="protein sequence ID" value="CAD8848638.1"/>
    <property type="molecule type" value="Transcribed_RNA"/>
</dbReference>
<dbReference type="AlphaFoldDB" id="A0A7S1F868"/>
<proteinExistence type="predicted"/>
<sequence>MAQDHTHRPHWSRVKFIPPRVSRSWAMQGAVAFCVFFSFSDVFAASSDRTGVPVQTPRLDLSTLPGLVDGWNTSVGTNEEREAAAEYFGVVVSDDASLWLSNALTPFVGKTLKMTGIDIKERNTFNTVIELAVNTGTVLWTIQHGPQTAGGDWIETINGGYTGFAQTAGWVSKTQWLENDSKSFLGYKIKDDWGMITVLNVTENMVVMDYWSYLKSKFVMTWSLVEQV</sequence>
<evidence type="ECO:0000313" key="1">
    <source>
        <dbReference type="EMBL" id="CAD8848638.1"/>
    </source>
</evidence>
<organism evidence="1">
    <name type="scientific">Noctiluca scintillans</name>
    <name type="common">Sea sparkle</name>
    <name type="synonym">Red tide dinoflagellate</name>
    <dbReference type="NCBI Taxonomy" id="2966"/>
    <lineage>
        <taxon>Eukaryota</taxon>
        <taxon>Sar</taxon>
        <taxon>Alveolata</taxon>
        <taxon>Dinophyceae</taxon>
        <taxon>Noctilucales</taxon>
        <taxon>Noctilucaceae</taxon>
        <taxon>Noctiluca</taxon>
    </lineage>
</organism>